<protein>
    <recommendedName>
        <fullName evidence="5">Sodium:proton antiporter</fullName>
    </recommendedName>
</protein>
<feature type="transmembrane region" description="Helical" evidence="2">
    <location>
        <begin position="142"/>
        <end position="160"/>
    </location>
</feature>
<dbReference type="AlphaFoldDB" id="A0A1H0SUJ7"/>
<dbReference type="STRING" id="1090615.SAMN04515671_4279"/>
<evidence type="ECO:0008006" key="5">
    <source>
        <dbReference type="Google" id="ProtNLM"/>
    </source>
</evidence>
<organism evidence="3 4">
    <name type="scientific">Nakamurella panacisegetis</name>
    <dbReference type="NCBI Taxonomy" id="1090615"/>
    <lineage>
        <taxon>Bacteria</taxon>
        <taxon>Bacillati</taxon>
        <taxon>Actinomycetota</taxon>
        <taxon>Actinomycetes</taxon>
        <taxon>Nakamurellales</taxon>
        <taxon>Nakamurellaceae</taxon>
        <taxon>Nakamurella</taxon>
    </lineage>
</organism>
<dbReference type="RefSeq" id="WP_090480210.1">
    <property type="nucleotide sequence ID" value="NZ_LT629710.1"/>
</dbReference>
<keyword evidence="2" id="KW-0472">Membrane</keyword>
<proteinExistence type="predicted"/>
<feature type="region of interest" description="Disordered" evidence="1">
    <location>
        <begin position="1"/>
        <end position="23"/>
    </location>
</feature>
<keyword evidence="2" id="KW-0812">Transmembrane</keyword>
<name>A0A1H0SUJ7_9ACTN</name>
<evidence type="ECO:0000313" key="3">
    <source>
        <dbReference type="EMBL" id="SDP44946.1"/>
    </source>
</evidence>
<evidence type="ECO:0000256" key="2">
    <source>
        <dbReference type="SAM" id="Phobius"/>
    </source>
</evidence>
<dbReference type="InterPro" id="IPR046291">
    <property type="entry name" value="DUF6328"/>
</dbReference>
<feature type="compositionally biased region" description="Basic and acidic residues" evidence="1">
    <location>
        <begin position="11"/>
        <end position="20"/>
    </location>
</feature>
<feature type="transmembrane region" description="Helical" evidence="2">
    <location>
        <begin position="72"/>
        <end position="93"/>
    </location>
</feature>
<accession>A0A1H0SUJ7</accession>
<dbReference type="EMBL" id="LT629710">
    <property type="protein sequence ID" value="SDP44946.1"/>
    <property type="molecule type" value="Genomic_DNA"/>
</dbReference>
<keyword evidence="2" id="KW-1133">Transmembrane helix</keyword>
<gene>
    <name evidence="3" type="ORF">SAMN04515671_4279</name>
</gene>
<dbReference type="OrthoDB" id="3625784at2"/>
<dbReference type="Proteomes" id="UP000198741">
    <property type="component" value="Chromosome I"/>
</dbReference>
<evidence type="ECO:0000256" key="1">
    <source>
        <dbReference type="SAM" id="MobiDB-lite"/>
    </source>
</evidence>
<evidence type="ECO:0000313" key="4">
    <source>
        <dbReference type="Proteomes" id="UP000198741"/>
    </source>
</evidence>
<dbReference type="Pfam" id="PF19853">
    <property type="entry name" value="DUF6328"/>
    <property type="match status" value="1"/>
</dbReference>
<sequence length="177" mass="19341">MSAHGQPEESSTARRDEAARGESPIEQLDRNWADLLQELRVLQTGVQLLTGFLLTLPLQQRFAGLTAAQENIYLGTVALSVAATVVLIAPVSLHRFLFRRHARRALVQSTHRLAQFGSLLLGCAVVGVVLFIFDIVRGPTTGVVAAALTAVLVLALWLALPLNNRQRPPRPAERDRP</sequence>
<feature type="transmembrane region" description="Helical" evidence="2">
    <location>
        <begin position="113"/>
        <end position="136"/>
    </location>
</feature>
<keyword evidence="4" id="KW-1185">Reference proteome</keyword>
<reference evidence="3 4" key="1">
    <citation type="submission" date="2016-10" db="EMBL/GenBank/DDBJ databases">
        <authorList>
            <person name="de Groot N.N."/>
        </authorList>
    </citation>
    <scope>NUCLEOTIDE SEQUENCE [LARGE SCALE GENOMIC DNA]</scope>
    <source>
        <strain evidence="4">P4-7,KCTC 19426,CECT 7604</strain>
    </source>
</reference>